<gene>
    <name evidence="1" type="ORF">Defa_28890</name>
</gene>
<evidence type="ECO:0000313" key="1">
    <source>
        <dbReference type="EMBL" id="GAB1255402.1"/>
    </source>
</evidence>
<sequence length="50" mass="5434">MAHAEATAERTCRNAGGICPQGRLPIWLFRRAMPPGGTVLYLYAAEDEDG</sequence>
<dbReference type="EMBL" id="BAAFSG010000001">
    <property type="protein sequence ID" value="GAB1255402.1"/>
    <property type="molecule type" value="Genomic_DNA"/>
</dbReference>
<dbReference type="Proteomes" id="UP001628192">
    <property type="component" value="Unassembled WGS sequence"/>
</dbReference>
<protein>
    <submittedName>
        <fullName evidence="1">Uncharacterized protein</fullName>
    </submittedName>
</protein>
<proteinExistence type="predicted"/>
<name>A0ABQ0ECK9_9BACT</name>
<reference evidence="1 2" key="1">
    <citation type="journal article" date="2025" name="Int. J. Syst. Evol. Microbiol.">
        <title>Desulfovibrio falkowii sp. nov., Porphyromonas miyakawae sp. nov., Mediterraneibacter flintii sp. nov. and Owariibacterium komagatae gen. nov., sp. nov., isolated from human faeces.</title>
        <authorList>
            <person name="Hamaguchi T."/>
            <person name="Ohara M."/>
            <person name="Hisatomi A."/>
            <person name="Sekiguchi K."/>
            <person name="Takeda J.I."/>
            <person name="Ueyama J."/>
            <person name="Ito M."/>
            <person name="Nishiwaki H."/>
            <person name="Ogi T."/>
            <person name="Hirayama M."/>
            <person name="Ohkuma M."/>
            <person name="Sakamoto M."/>
            <person name="Ohno K."/>
        </authorList>
    </citation>
    <scope>NUCLEOTIDE SEQUENCE [LARGE SCALE GENOMIC DNA]</scope>
    <source>
        <strain evidence="1 2">13CB8C</strain>
    </source>
</reference>
<keyword evidence="2" id="KW-1185">Reference proteome</keyword>
<evidence type="ECO:0000313" key="2">
    <source>
        <dbReference type="Proteomes" id="UP001628192"/>
    </source>
</evidence>
<organism evidence="1 2">
    <name type="scientific">Desulfovibrio falkowii</name>
    <dbReference type="NCBI Taxonomy" id="3136602"/>
    <lineage>
        <taxon>Bacteria</taxon>
        <taxon>Pseudomonadati</taxon>
        <taxon>Thermodesulfobacteriota</taxon>
        <taxon>Desulfovibrionia</taxon>
        <taxon>Desulfovibrionales</taxon>
        <taxon>Desulfovibrionaceae</taxon>
        <taxon>Desulfovibrio</taxon>
    </lineage>
</organism>
<comment type="caution">
    <text evidence="1">The sequence shown here is derived from an EMBL/GenBank/DDBJ whole genome shotgun (WGS) entry which is preliminary data.</text>
</comment>
<accession>A0ABQ0ECK9</accession>